<feature type="compositionally biased region" description="Low complexity" evidence="1">
    <location>
        <begin position="291"/>
        <end position="303"/>
    </location>
</feature>
<keyword evidence="2" id="KW-0812">Transmembrane</keyword>
<feature type="compositionally biased region" description="Low complexity" evidence="1">
    <location>
        <begin position="211"/>
        <end position="226"/>
    </location>
</feature>
<keyword evidence="2" id="KW-0472">Membrane</keyword>
<dbReference type="AlphaFoldDB" id="A0A9N8WAU6"/>
<dbReference type="Proteomes" id="UP000789706">
    <property type="component" value="Unassembled WGS sequence"/>
</dbReference>
<feature type="region of interest" description="Disordered" evidence="1">
    <location>
        <begin position="159"/>
        <end position="237"/>
    </location>
</feature>
<proteinExistence type="predicted"/>
<keyword evidence="4" id="KW-1185">Reference proteome</keyword>
<feature type="region of interest" description="Disordered" evidence="1">
    <location>
        <begin position="275"/>
        <end position="305"/>
    </location>
</feature>
<gene>
    <name evidence="3" type="ORF">DEBURN_LOCUS3453</name>
</gene>
<name>A0A9N8WAU6_9GLOM</name>
<feature type="compositionally biased region" description="Polar residues" evidence="1">
    <location>
        <begin position="227"/>
        <end position="237"/>
    </location>
</feature>
<keyword evidence="2" id="KW-1133">Transmembrane helix</keyword>
<dbReference type="EMBL" id="CAJVPK010000220">
    <property type="protein sequence ID" value="CAG8477009.1"/>
    <property type="molecule type" value="Genomic_DNA"/>
</dbReference>
<evidence type="ECO:0000256" key="1">
    <source>
        <dbReference type="SAM" id="MobiDB-lite"/>
    </source>
</evidence>
<feature type="compositionally biased region" description="Polar residues" evidence="1">
    <location>
        <begin position="17"/>
        <end position="59"/>
    </location>
</feature>
<protein>
    <submittedName>
        <fullName evidence="3">1664_t:CDS:1</fullName>
    </submittedName>
</protein>
<reference evidence="3" key="1">
    <citation type="submission" date="2021-06" db="EMBL/GenBank/DDBJ databases">
        <authorList>
            <person name="Kallberg Y."/>
            <person name="Tangrot J."/>
            <person name="Rosling A."/>
        </authorList>
    </citation>
    <scope>NUCLEOTIDE SEQUENCE</scope>
    <source>
        <strain evidence="3">AZ414A</strain>
    </source>
</reference>
<feature type="compositionally biased region" description="Low complexity" evidence="1">
    <location>
        <begin position="163"/>
        <end position="176"/>
    </location>
</feature>
<evidence type="ECO:0000313" key="3">
    <source>
        <dbReference type="EMBL" id="CAG8477009.1"/>
    </source>
</evidence>
<evidence type="ECO:0000313" key="4">
    <source>
        <dbReference type="Proteomes" id="UP000789706"/>
    </source>
</evidence>
<comment type="caution">
    <text evidence="3">The sequence shown here is derived from an EMBL/GenBank/DDBJ whole genome shotgun (WGS) entry which is preliminary data.</text>
</comment>
<organism evidence="3 4">
    <name type="scientific">Diversispora eburnea</name>
    <dbReference type="NCBI Taxonomy" id="1213867"/>
    <lineage>
        <taxon>Eukaryota</taxon>
        <taxon>Fungi</taxon>
        <taxon>Fungi incertae sedis</taxon>
        <taxon>Mucoromycota</taxon>
        <taxon>Glomeromycotina</taxon>
        <taxon>Glomeromycetes</taxon>
        <taxon>Diversisporales</taxon>
        <taxon>Diversisporaceae</taxon>
        <taxon>Diversispora</taxon>
    </lineage>
</organism>
<evidence type="ECO:0000256" key="2">
    <source>
        <dbReference type="SAM" id="Phobius"/>
    </source>
</evidence>
<accession>A0A9N8WAU6</accession>
<feature type="region of interest" description="Disordered" evidence="1">
    <location>
        <begin position="1"/>
        <end position="68"/>
    </location>
</feature>
<dbReference type="OrthoDB" id="2449720at2759"/>
<feature type="transmembrane region" description="Helical" evidence="2">
    <location>
        <begin position="71"/>
        <end position="90"/>
    </location>
</feature>
<sequence>MAIIPLQQKYERRADTTTKPTKTNSASTPKLTSSKELPSSTELSSSIGPTPTELPSTESSKNESENDSPSVAITGIFIIIVIMIIIAFIVRKKVKNKRRRDREGSVRLIDEPGPSGMLAIQTSDAHGTLNNFNYNDERVRVPSKPPMVQLNRSSAFALDYDPRNSSQSNRNLNNSRDVITPIAPINTNLNITQKPSPKSTEPKKKYLTPRTSVHSTSSTNTTSTTSDINKSRPSSTLVHDLEMEETQGGISPMNRITLSDYNDYNNVVSEPYPTFESQFPSPPHRLSSNLSVCQSEQSEVSSIESDKDPFKDIVVEVKESGEASLR</sequence>